<keyword evidence="5" id="KW-1185">Reference proteome</keyword>
<evidence type="ECO:0000313" key="5">
    <source>
        <dbReference type="Proteomes" id="UP000094243"/>
    </source>
</evidence>
<dbReference type="EMBL" id="MIGZ01000127">
    <property type="protein sequence ID" value="ODQ87126.1"/>
    <property type="molecule type" value="Genomic_DNA"/>
</dbReference>
<dbReference type="GO" id="GO:0004177">
    <property type="term" value="F:aminopeptidase activity"/>
    <property type="evidence" value="ECO:0007669"/>
    <property type="project" value="UniProtKB-KW"/>
</dbReference>
<keyword evidence="4" id="KW-0645">Protease</keyword>
<dbReference type="Pfam" id="PF01321">
    <property type="entry name" value="Creatinase_N"/>
    <property type="match status" value="1"/>
</dbReference>
<dbReference type="Pfam" id="PF00557">
    <property type="entry name" value="Peptidase_M24"/>
    <property type="match status" value="1"/>
</dbReference>
<dbReference type="Gene3D" id="3.90.230.10">
    <property type="entry name" value="Creatinase/methionine aminopeptidase superfamily"/>
    <property type="match status" value="1"/>
</dbReference>
<dbReference type="Gene3D" id="3.40.350.10">
    <property type="entry name" value="Creatinase/prolidase N-terminal domain"/>
    <property type="match status" value="1"/>
</dbReference>
<dbReference type="InterPro" id="IPR029149">
    <property type="entry name" value="Creatin/AminoP/Spt16_N"/>
</dbReference>
<protein>
    <submittedName>
        <fullName evidence="4">Xaa-Pro aminopeptidase</fullName>
    </submittedName>
</protein>
<accession>A0A1E3RB30</accession>
<evidence type="ECO:0000259" key="2">
    <source>
        <dbReference type="Pfam" id="PF00557"/>
    </source>
</evidence>
<dbReference type="RefSeq" id="WP_069406724.1">
    <property type="nucleotide sequence ID" value="NZ_MIGZ01000127.1"/>
</dbReference>
<sequence>MALEILPDAADLRRGRRERALAQMEARDIDILVLGRQANVRYVTGAPQLWVAGTRPFGPICEVVRSTGEIYLNSTWDEGIPDEIPHDNLYGLAWNPMTLVEVLKTLPGAASVKRVGTDSLTPTFAQLLPMAFPQAEIVDAEPALRAARRIKTPDEIAVLRGALSVASTALDAARSELAAGVTEQSLTGALMQAMAAGGVTTPATQDGAWVTSKEHPWRRARRDGRVADGDLVAFSAGALADGYLGEVGRTYAVGDVDGSAVPALYDRWDELRERLIAACRPGCPASDLLSAYDAAGEQLPVMPVAHGLGLGFDSPVVTPQLRETCAQEILEPGMVLAVTGYVWQPGVGAIFGRDAVHVTADGPEVLTTSPSPTGARANSAGENAGVGIG</sequence>
<dbReference type="Proteomes" id="UP000094243">
    <property type="component" value="Unassembled WGS sequence"/>
</dbReference>
<feature type="domain" description="Peptidase M24" evidence="2">
    <location>
        <begin position="159"/>
        <end position="360"/>
    </location>
</feature>
<dbReference type="PANTHER" id="PTHR46112:SF2">
    <property type="entry name" value="XAA-PRO AMINOPEPTIDASE P-RELATED"/>
    <property type="match status" value="1"/>
</dbReference>
<evidence type="ECO:0000313" key="4">
    <source>
        <dbReference type="EMBL" id="ODQ87126.1"/>
    </source>
</evidence>
<dbReference type="InterPro" id="IPR000587">
    <property type="entry name" value="Creatinase_N"/>
</dbReference>
<keyword evidence="4" id="KW-0378">Hydrolase</keyword>
<dbReference type="InterPro" id="IPR000994">
    <property type="entry name" value="Pept_M24"/>
</dbReference>
<dbReference type="OrthoDB" id="4504218at2"/>
<dbReference type="InterPro" id="IPR036005">
    <property type="entry name" value="Creatinase/aminopeptidase-like"/>
</dbReference>
<evidence type="ECO:0000256" key="1">
    <source>
        <dbReference type="SAM" id="MobiDB-lite"/>
    </source>
</evidence>
<dbReference type="SUPFAM" id="SSF53092">
    <property type="entry name" value="Creatinase/prolidase N-terminal domain"/>
    <property type="match status" value="1"/>
</dbReference>
<dbReference type="PANTHER" id="PTHR46112">
    <property type="entry name" value="AMINOPEPTIDASE"/>
    <property type="match status" value="1"/>
</dbReference>
<dbReference type="SUPFAM" id="SSF55920">
    <property type="entry name" value="Creatinase/aminopeptidase"/>
    <property type="match status" value="1"/>
</dbReference>
<feature type="domain" description="Creatinase N-terminal" evidence="3">
    <location>
        <begin position="16"/>
        <end position="150"/>
    </location>
</feature>
<evidence type="ECO:0000259" key="3">
    <source>
        <dbReference type="Pfam" id="PF01321"/>
    </source>
</evidence>
<name>A0A1E3RB30_9MYCO</name>
<organism evidence="4 5">
    <name type="scientific">Mycolicibacterium holsaticum</name>
    <dbReference type="NCBI Taxonomy" id="152142"/>
    <lineage>
        <taxon>Bacteria</taxon>
        <taxon>Bacillati</taxon>
        <taxon>Actinomycetota</taxon>
        <taxon>Actinomycetes</taxon>
        <taxon>Mycobacteriales</taxon>
        <taxon>Mycobacteriaceae</taxon>
        <taxon>Mycolicibacterium</taxon>
    </lineage>
</organism>
<feature type="region of interest" description="Disordered" evidence="1">
    <location>
        <begin position="365"/>
        <end position="389"/>
    </location>
</feature>
<proteinExistence type="predicted"/>
<reference evidence="5" key="1">
    <citation type="submission" date="2016-09" db="EMBL/GenBank/DDBJ databases">
        <authorList>
            <person name="Greninger A.L."/>
            <person name="Jerome K.R."/>
            <person name="Mcnair B."/>
            <person name="Wallis C."/>
            <person name="Fang F."/>
        </authorList>
    </citation>
    <scope>NUCLEOTIDE SEQUENCE [LARGE SCALE GENOMIC DNA]</scope>
    <source>
        <strain evidence="5">M7</strain>
    </source>
</reference>
<dbReference type="InterPro" id="IPR050659">
    <property type="entry name" value="Peptidase_M24B"/>
</dbReference>
<comment type="caution">
    <text evidence="4">The sequence shown here is derived from an EMBL/GenBank/DDBJ whole genome shotgun (WGS) entry which is preliminary data.</text>
</comment>
<dbReference type="CDD" id="cd01066">
    <property type="entry name" value="APP_MetAP"/>
    <property type="match status" value="1"/>
</dbReference>
<dbReference type="AlphaFoldDB" id="A0A1E3RB30"/>
<gene>
    <name evidence="4" type="ORF">BHQ17_19515</name>
</gene>
<keyword evidence="4" id="KW-0031">Aminopeptidase</keyword>